<evidence type="ECO:0000256" key="11">
    <source>
        <dbReference type="ARBA" id="ARBA00023180"/>
    </source>
</evidence>
<dbReference type="SMART" id="SM00680">
    <property type="entry name" value="CLIP"/>
    <property type="match status" value="1"/>
</dbReference>
<keyword evidence="6" id="KW-0378">Hydrolase</keyword>
<comment type="caution">
    <text evidence="16">The sequence shown here is derived from an EMBL/GenBank/DDBJ whole genome shotgun (WGS) entry which is preliminary data.</text>
</comment>
<keyword evidence="3" id="KW-0399">Innate immunity</keyword>
<dbReference type="PANTHER" id="PTHR24256">
    <property type="entry name" value="TRYPTASE-RELATED"/>
    <property type="match status" value="1"/>
</dbReference>
<dbReference type="PROSITE" id="PS51888">
    <property type="entry name" value="CLIP"/>
    <property type="match status" value="1"/>
</dbReference>
<protein>
    <submittedName>
        <fullName evidence="16">Uncharacterized protein</fullName>
    </submittedName>
</protein>
<dbReference type="EMBL" id="JBEHCU010006885">
    <property type="protein sequence ID" value="KAL1396002.1"/>
    <property type="molecule type" value="Genomic_DNA"/>
</dbReference>
<dbReference type="PRINTS" id="PR00722">
    <property type="entry name" value="CHYMOTRYPSIN"/>
</dbReference>
<keyword evidence="2" id="KW-0964">Secreted</keyword>
<dbReference type="Proteomes" id="UP001562425">
    <property type="component" value="Unassembled WGS sequence"/>
</dbReference>
<dbReference type="FunFam" id="2.40.10.10:FF:000028">
    <property type="entry name" value="Serine protease easter"/>
    <property type="match status" value="1"/>
</dbReference>
<evidence type="ECO:0000256" key="5">
    <source>
        <dbReference type="ARBA" id="ARBA00022729"/>
    </source>
</evidence>
<name>A0ABD1D8V8_CULPP</name>
<comment type="subcellular location">
    <subcellularLocation>
        <location evidence="1">Secreted</location>
    </subcellularLocation>
</comment>
<dbReference type="Gene3D" id="3.30.1640.30">
    <property type="match status" value="1"/>
</dbReference>
<dbReference type="Pfam" id="PF00089">
    <property type="entry name" value="Trypsin"/>
    <property type="match status" value="2"/>
</dbReference>
<evidence type="ECO:0000256" key="1">
    <source>
        <dbReference type="ARBA" id="ARBA00004613"/>
    </source>
</evidence>
<dbReference type="InterPro" id="IPR043504">
    <property type="entry name" value="Peptidase_S1_PA_chymotrypsin"/>
</dbReference>
<dbReference type="GO" id="GO:0045087">
    <property type="term" value="P:innate immune response"/>
    <property type="evidence" value="ECO:0007669"/>
    <property type="project" value="UniProtKB-KW"/>
</dbReference>
<keyword evidence="11" id="KW-0325">Glycoprotein</keyword>
<feature type="domain" description="Peptidase S1" evidence="14">
    <location>
        <begin position="388"/>
        <end position="645"/>
    </location>
</feature>
<dbReference type="GO" id="GO:0006508">
    <property type="term" value="P:proteolysis"/>
    <property type="evidence" value="ECO:0007669"/>
    <property type="project" value="UniProtKB-KW"/>
</dbReference>
<evidence type="ECO:0000313" key="17">
    <source>
        <dbReference type="Proteomes" id="UP001562425"/>
    </source>
</evidence>
<dbReference type="SMART" id="SM00020">
    <property type="entry name" value="Tryp_SPc"/>
    <property type="match status" value="2"/>
</dbReference>
<dbReference type="PROSITE" id="PS00134">
    <property type="entry name" value="TRYPSIN_HIS"/>
    <property type="match status" value="1"/>
</dbReference>
<dbReference type="CDD" id="cd00190">
    <property type="entry name" value="Tryp_SPc"/>
    <property type="match status" value="1"/>
</dbReference>
<dbReference type="InterPro" id="IPR001314">
    <property type="entry name" value="Peptidase_S1A"/>
</dbReference>
<evidence type="ECO:0000259" key="15">
    <source>
        <dbReference type="PROSITE" id="PS51888"/>
    </source>
</evidence>
<evidence type="ECO:0000256" key="7">
    <source>
        <dbReference type="ARBA" id="ARBA00022825"/>
    </source>
</evidence>
<dbReference type="SUPFAM" id="SSF50494">
    <property type="entry name" value="Trypsin-like serine proteases"/>
    <property type="match status" value="2"/>
</dbReference>
<dbReference type="Pfam" id="PF12032">
    <property type="entry name" value="CLIP"/>
    <property type="match status" value="1"/>
</dbReference>
<comment type="similarity">
    <text evidence="12">Belongs to the peptidase S1 family. CLIP subfamily.</text>
</comment>
<organism evidence="16 17">
    <name type="scientific">Culex pipiens pipiens</name>
    <name type="common">Northern house mosquito</name>
    <dbReference type="NCBI Taxonomy" id="38569"/>
    <lineage>
        <taxon>Eukaryota</taxon>
        <taxon>Metazoa</taxon>
        <taxon>Ecdysozoa</taxon>
        <taxon>Arthropoda</taxon>
        <taxon>Hexapoda</taxon>
        <taxon>Insecta</taxon>
        <taxon>Pterygota</taxon>
        <taxon>Neoptera</taxon>
        <taxon>Endopterygota</taxon>
        <taxon>Diptera</taxon>
        <taxon>Nematocera</taxon>
        <taxon>Culicoidea</taxon>
        <taxon>Culicidae</taxon>
        <taxon>Culicinae</taxon>
        <taxon>Culicini</taxon>
        <taxon>Culex</taxon>
        <taxon>Culex</taxon>
    </lineage>
</organism>
<dbReference type="PROSITE" id="PS50240">
    <property type="entry name" value="TRYPSIN_DOM"/>
    <property type="match status" value="2"/>
</dbReference>
<evidence type="ECO:0000313" key="16">
    <source>
        <dbReference type="EMBL" id="KAL1396002.1"/>
    </source>
</evidence>
<accession>A0ABD1D8V8</accession>
<dbReference type="InterPro" id="IPR038565">
    <property type="entry name" value="CLIP_sf"/>
</dbReference>
<keyword evidence="10" id="KW-1015">Disulfide bond</keyword>
<reference evidence="16 17" key="1">
    <citation type="submission" date="2024-05" db="EMBL/GenBank/DDBJ databases">
        <title>Culex pipiens pipiens assembly and annotation.</title>
        <authorList>
            <person name="Alout H."/>
            <person name="Durand T."/>
        </authorList>
    </citation>
    <scope>NUCLEOTIDE SEQUENCE [LARGE SCALE GENOMIC DNA]</scope>
    <source>
        <strain evidence="16">HA-2024</strain>
        <tissue evidence="16">Whole body</tissue>
    </source>
</reference>
<keyword evidence="5 13" id="KW-0732">Signal</keyword>
<evidence type="ECO:0000256" key="2">
    <source>
        <dbReference type="ARBA" id="ARBA00022525"/>
    </source>
</evidence>
<dbReference type="FunFam" id="2.40.10.10:FF:000146">
    <property type="entry name" value="Serine protease 53"/>
    <property type="match status" value="1"/>
</dbReference>
<evidence type="ECO:0000256" key="6">
    <source>
        <dbReference type="ARBA" id="ARBA00022801"/>
    </source>
</evidence>
<evidence type="ECO:0000256" key="12">
    <source>
        <dbReference type="ARBA" id="ARBA00024195"/>
    </source>
</evidence>
<evidence type="ECO:0000256" key="13">
    <source>
        <dbReference type="SAM" id="SignalP"/>
    </source>
</evidence>
<evidence type="ECO:0000256" key="8">
    <source>
        <dbReference type="ARBA" id="ARBA00022859"/>
    </source>
</evidence>
<dbReference type="GO" id="GO:0008236">
    <property type="term" value="F:serine-type peptidase activity"/>
    <property type="evidence" value="ECO:0007669"/>
    <property type="project" value="UniProtKB-KW"/>
</dbReference>
<feature type="domain" description="Clip" evidence="15">
    <location>
        <begin position="302"/>
        <end position="355"/>
    </location>
</feature>
<keyword evidence="17" id="KW-1185">Reference proteome</keyword>
<dbReference type="InterPro" id="IPR051487">
    <property type="entry name" value="Ser/Thr_Proteases_Immune/Dev"/>
</dbReference>
<proteinExistence type="inferred from homology"/>
<dbReference type="InterPro" id="IPR009003">
    <property type="entry name" value="Peptidase_S1_PA"/>
</dbReference>
<keyword evidence="7" id="KW-0720">Serine protease</keyword>
<evidence type="ECO:0000256" key="3">
    <source>
        <dbReference type="ARBA" id="ARBA00022588"/>
    </source>
</evidence>
<sequence>MMMSPLIVVTLVVWGGLTVVSAQDNKFQCGLPRARSQYLIVKGEDTRHGAWPWHVAMWLKQRDGTDKYSCGGTLISQKFVLTAAHCVLSENRHKLLRSATDITVWAGVFDLNNPETDTRQVRSVSKIHINGYTRESLLNDIALLELSEPVTYSAYVLPACLSEKTTLRTDSGTVVGWGVADDDKPSPTLKKLSLPVVAESECLKSDPLVFGVALQKELFCAGYANGSAPCNGDSGGGLMVQRGDAWYVAGIVSFTKIRSGGSNLCLADSYTAFTNVTAYWDWIEKTTNIDFRGRYNDEKNIPCETPNKIPGICVPLQQCKNIFNLIRAPLLSKPDANYISRSVCQIGGIPRAVCCRKDQIEPIPLHPNALLLPSDCGRSKVRNVPPKGQTTSVFEFPWMAMVRFERRKNGVIPFCLGTLLNTRYVLSVAGCMSKLKSVQVDHVRLGEHSETTEIDCAFDAQGRRMCADRVLDVKVESIVRHPQFDVPMYTNDLAVVRLATDIQYSDHIKPVCLPLNSPHRTNIPNEMIITAWDLDLMKPNTYIGELKRYPQRNMDIETCQRRYELSGFTPELDEDRVCALQLGPEYNCQRMAGAPVGAYVNMDGERFVQFGMWKFAPLNCTVRETVPGLAMHMGRYLDWVLSTLEPSDRSIIRKN</sequence>
<dbReference type="InterPro" id="IPR001254">
    <property type="entry name" value="Trypsin_dom"/>
</dbReference>
<dbReference type="InterPro" id="IPR022700">
    <property type="entry name" value="CLIP"/>
</dbReference>
<keyword evidence="9" id="KW-0865">Zymogen</keyword>
<dbReference type="Gene3D" id="2.40.10.10">
    <property type="entry name" value="Trypsin-like serine proteases"/>
    <property type="match status" value="3"/>
</dbReference>
<feature type="domain" description="Peptidase S1" evidence="14">
    <location>
        <begin position="40"/>
        <end position="288"/>
    </location>
</feature>
<evidence type="ECO:0000256" key="10">
    <source>
        <dbReference type="ARBA" id="ARBA00023157"/>
    </source>
</evidence>
<dbReference type="AlphaFoldDB" id="A0ABD1D8V8"/>
<evidence type="ECO:0000259" key="14">
    <source>
        <dbReference type="PROSITE" id="PS50240"/>
    </source>
</evidence>
<dbReference type="InterPro" id="IPR018114">
    <property type="entry name" value="TRYPSIN_HIS"/>
</dbReference>
<keyword evidence="8" id="KW-0391">Immunity</keyword>
<dbReference type="GO" id="GO:0005576">
    <property type="term" value="C:extracellular region"/>
    <property type="evidence" value="ECO:0007669"/>
    <property type="project" value="UniProtKB-SubCell"/>
</dbReference>
<keyword evidence="4" id="KW-0645">Protease</keyword>
<feature type="signal peptide" evidence="13">
    <location>
        <begin position="1"/>
        <end position="22"/>
    </location>
</feature>
<feature type="chain" id="PRO_5044791650" evidence="13">
    <location>
        <begin position="23"/>
        <end position="655"/>
    </location>
</feature>
<evidence type="ECO:0000256" key="4">
    <source>
        <dbReference type="ARBA" id="ARBA00022670"/>
    </source>
</evidence>
<gene>
    <name evidence="16" type="ORF">pipiens_010830</name>
</gene>
<evidence type="ECO:0000256" key="9">
    <source>
        <dbReference type="ARBA" id="ARBA00023145"/>
    </source>
</evidence>